<evidence type="ECO:0000313" key="12">
    <source>
        <dbReference type="Proteomes" id="UP000270046"/>
    </source>
</evidence>
<dbReference type="InterPro" id="IPR039426">
    <property type="entry name" value="TonB-dep_rcpt-like"/>
</dbReference>
<dbReference type="Gene3D" id="2.60.40.1120">
    <property type="entry name" value="Carboxypeptidase-like, regulatory domain"/>
    <property type="match status" value="1"/>
</dbReference>
<dbReference type="SUPFAM" id="SSF56935">
    <property type="entry name" value="Porins"/>
    <property type="match status" value="1"/>
</dbReference>
<dbReference type="InterPro" id="IPR012910">
    <property type="entry name" value="Plug_dom"/>
</dbReference>
<sequence>MKKLYMLVVFLACCIMYASAQEITVKGTVTDSQNSPLPGVNVRITGTTKGTSTDVNGKFSLQAPGNGTLTFSYIGYVSQTVSISGKTVVNVTLANDSKMLEMVTVTALGIEQKTKTLTYATQNVGGAELEKVKDANFVNSLAGKAAGVVITKGTGGPGSASRIELRGAKSIGGNSAPIYVIDGIPIGQGAGGVNSGLGDGAGIDPLSNLNPDDIESIQVLKGASAAALYGSAAANGALLITTKKGKAGATRIDFNSSSSFETAVGLPVTQTRYGRTAPGANDMWGGKSSGATNAFIKGFYNTGQNFLNSVSLSSGSEKAQVYVSYANTKANGIVPNNSLLKHNFTLRGTGKFLDDKLTLDGSVNYIYQKQENPPKAGRYYSPMFGLYLFPTDDNFSKYDKDHFEVYDPSRKLSVQNWPYMKNEFSSNQNPYWIANRDLSENFSSRYISSFKAKYDIAKWLFIQARTTLDAYNYRNEFKAYATTDAIILGDLGSRNGAYNVNQGYGTHLYSDFLASANTSITKNVSLEATVGVSDDRSFDYSTYTGSSYSFGMPYANYFSLNNYDLDHPFDINENEGKGINQAVFGTATIGYKETVFLNATGRNEWSYTTPKSYFYPSVGLSYVLTKTIGTSDILSFAKLRATYANVGKAPGRGANNYNPPYSINHTTGGTNAINNLPYFDQEKNYYPSVKPERTKTYEFGAQLKLFDKLDIDLAYYDAHTNDQIITIAAPTASGAQNFILNGGQIRNFGFEGTIGYNARFGDLQWTPALNFSRNINQVRQLSPLFTADRYTIASSDDSRLVGTYLTKPKDGKYGAFGDYYGRAIIKNPDGSIKVDDQGLPVLTDAASTYVGNPNPKFLAGFNNNFRFKNINLSFLVDSRFGGQVFSYTETWLDYKGASQRSADARDAGGVLVNGKKVNAHDYYSRVSGGADNGAVPEYTYSATNIRLRELTLGYTFKLGDKSFKNLNVAFIGRNLFFFHKNSPFDPEQSISTTTNTMGIDAFGVPATRSFGFSVKASL</sequence>
<dbReference type="RefSeq" id="WP_119411375.1">
    <property type="nucleotide sequence ID" value="NZ_CP032869.1"/>
</dbReference>
<evidence type="ECO:0000256" key="8">
    <source>
        <dbReference type="PROSITE-ProRule" id="PRU01360"/>
    </source>
</evidence>
<dbReference type="PROSITE" id="PS52016">
    <property type="entry name" value="TONB_DEPENDENT_REC_3"/>
    <property type="match status" value="1"/>
</dbReference>
<dbReference type="AlphaFoldDB" id="A0A494VLJ8"/>
<evidence type="ECO:0000256" key="7">
    <source>
        <dbReference type="ARBA" id="ARBA00023237"/>
    </source>
</evidence>
<dbReference type="InterPro" id="IPR023997">
    <property type="entry name" value="TonB-dep_OMP_SusC/RagA_CS"/>
</dbReference>
<dbReference type="GO" id="GO:0009279">
    <property type="term" value="C:cell outer membrane"/>
    <property type="evidence" value="ECO:0007669"/>
    <property type="project" value="UniProtKB-SubCell"/>
</dbReference>
<dbReference type="EMBL" id="CP032869">
    <property type="protein sequence ID" value="AYL95414.1"/>
    <property type="molecule type" value="Genomic_DNA"/>
</dbReference>
<organism evidence="11 12">
    <name type="scientific">Mucilaginibacter celer</name>
    <dbReference type="NCBI Taxonomy" id="2305508"/>
    <lineage>
        <taxon>Bacteria</taxon>
        <taxon>Pseudomonadati</taxon>
        <taxon>Bacteroidota</taxon>
        <taxon>Sphingobacteriia</taxon>
        <taxon>Sphingobacteriales</taxon>
        <taxon>Sphingobacteriaceae</taxon>
        <taxon>Mucilaginibacter</taxon>
    </lineage>
</organism>
<dbReference type="NCBIfam" id="TIGR04056">
    <property type="entry name" value="OMP_RagA_SusC"/>
    <property type="match status" value="1"/>
</dbReference>
<dbReference type="InterPro" id="IPR023996">
    <property type="entry name" value="TonB-dep_OMP_SusC/RagA"/>
</dbReference>
<dbReference type="Proteomes" id="UP000270046">
    <property type="component" value="Chromosome"/>
</dbReference>
<feature type="signal peptide" evidence="9">
    <location>
        <begin position="1"/>
        <end position="20"/>
    </location>
</feature>
<reference evidence="11 12" key="1">
    <citation type="submission" date="2018-10" db="EMBL/GenBank/DDBJ databases">
        <title>Genome sequencing of Mucilaginibacter sp. HYN0043.</title>
        <authorList>
            <person name="Kim M."/>
            <person name="Yi H."/>
        </authorList>
    </citation>
    <scope>NUCLEOTIDE SEQUENCE [LARGE SCALE GENOMIC DNA]</scope>
    <source>
        <strain evidence="11 12">HYN0043</strain>
    </source>
</reference>
<protein>
    <submittedName>
        <fullName evidence="11">SusC/RagA family TonB-linked outer membrane protein</fullName>
    </submittedName>
</protein>
<evidence type="ECO:0000259" key="10">
    <source>
        <dbReference type="Pfam" id="PF07715"/>
    </source>
</evidence>
<comment type="similarity">
    <text evidence="8">Belongs to the TonB-dependent receptor family.</text>
</comment>
<dbReference type="GO" id="GO:0044718">
    <property type="term" value="P:siderophore transmembrane transport"/>
    <property type="evidence" value="ECO:0007669"/>
    <property type="project" value="TreeGrafter"/>
</dbReference>
<dbReference type="PANTHER" id="PTHR30069">
    <property type="entry name" value="TONB-DEPENDENT OUTER MEMBRANE RECEPTOR"/>
    <property type="match status" value="1"/>
</dbReference>
<feature type="domain" description="TonB-dependent receptor plug" evidence="10">
    <location>
        <begin position="115"/>
        <end position="237"/>
    </location>
</feature>
<dbReference type="Pfam" id="PF07715">
    <property type="entry name" value="Plug"/>
    <property type="match status" value="1"/>
</dbReference>
<dbReference type="Gene3D" id="2.40.170.20">
    <property type="entry name" value="TonB-dependent receptor, beta-barrel domain"/>
    <property type="match status" value="1"/>
</dbReference>
<proteinExistence type="inferred from homology"/>
<dbReference type="OrthoDB" id="9768177at2"/>
<comment type="subcellular location">
    <subcellularLocation>
        <location evidence="1 8">Cell outer membrane</location>
        <topology evidence="1 8">Multi-pass membrane protein</topology>
    </subcellularLocation>
</comment>
<dbReference type="InterPro" id="IPR008969">
    <property type="entry name" value="CarboxyPept-like_regulatory"/>
</dbReference>
<keyword evidence="2 8" id="KW-0813">Transport</keyword>
<dbReference type="PANTHER" id="PTHR30069:SF29">
    <property type="entry name" value="HEMOGLOBIN AND HEMOGLOBIN-HAPTOGLOBIN-BINDING PROTEIN 1-RELATED"/>
    <property type="match status" value="1"/>
</dbReference>
<keyword evidence="4 8" id="KW-0812">Transmembrane</keyword>
<feature type="chain" id="PRO_5019742633" evidence="9">
    <location>
        <begin position="21"/>
        <end position="1018"/>
    </location>
</feature>
<keyword evidence="12" id="KW-1185">Reference proteome</keyword>
<gene>
    <name evidence="11" type="ORF">HYN43_008965</name>
</gene>
<dbReference type="Pfam" id="PF13715">
    <property type="entry name" value="CarbopepD_reg_2"/>
    <property type="match status" value="1"/>
</dbReference>
<evidence type="ECO:0000256" key="6">
    <source>
        <dbReference type="ARBA" id="ARBA00023136"/>
    </source>
</evidence>
<keyword evidence="7 8" id="KW-0998">Cell outer membrane</keyword>
<evidence type="ECO:0000256" key="2">
    <source>
        <dbReference type="ARBA" id="ARBA00022448"/>
    </source>
</evidence>
<evidence type="ECO:0000256" key="3">
    <source>
        <dbReference type="ARBA" id="ARBA00022452"/>
    </source>
</evidence>
<dbReference type="KEGG" id="muh:HYN43_008965"/>
<evidence type="ECO:0000256" key="4">
    <source>
        <dbReference type="ARBA" id="ARBA00022692"/>
    </source>
</evidence>
<dbReference type="InterPro" id="IPR036942">
    <property type="entry name" value="Beta-barrel_TonB_sf"/>
</dbReference>
<dbReference type="Gene3D" id="2.170.130.10">
    <property type="entry name" value="TonB-dependent receptor, plug domain"/>
    <property type="match status" value="1"/>
</dbReference>
<dbReference type="GO" id="GO:0015344">
    <property type="term" value="F:siderophore uptake transmembrane transporter activity"/>
    <property type="evidence" value="ECO:0007669"/>
    <property type="project" value="TreeGrafter"/>
</dbReference>
<name>A0A494VLJ8_9SPHI</name>
<keyword evidence="6 8" id="KW-0472">Membrane</keyword>
<evidence type="ECO:0000256" key="9">
    <source>
        <dbReference type="SAM" id="SignalP"/>
    </source>
</evidence>
<dbReference type="SUPFAM" id="SSF49464">
    <property type="entry name" value="Carboxypeptidase regulatory domain-like"/>
    <property type="match status" value="1"/>
</dbReference>
<evidence type="ECO:0000256" key="5">
    <source>
        <dbReference type="ARBA" id="ARBA00022729"/>
    </source>
</evidence>
<dbReference type="InterPro" id="IPR037066">
    <property type="entry name" value="Plug_dom_sf"/>
</dbReference>
<dbReference type="FunFam" id="2.60.40.1120:FF:000003">
    <property type="entry name" value="Outer membrane protein Omp121"/>
    <property type="match status" value="1"/>
</dbReference>
<evidence type="ECO:0000256" key="1">
    <source>
        <dbReference type="ARBA" id="ARBA00004571"/>
    </source>
</evidence>
<evidence type="ECO:0000313" key="11">
    <source>
        <dbReference type="EMBL" id="AYL95414.1"/>
    </source>
</evidence>
<keyword evidence="5 9" id="KW-0732">Signal</keyword>
<accession>A0A494VLJ8</accession>
<keyword evidence="3 8" id="KW-1134">Transmembrane beta strand</keyword>
<dbReference type="NCBIfam" id="TIGR04057">
    <property type="entry name" value="SusC_RagA_signa"/>
    <property type="match status" value="1"/>
</dbReference>